<evidence type="ECO:0000256" key="2">
    <source>
        <dbReference type="ARBA" id="ARBA00022676"/>
    </source>
</evidence>
<accession>A0A7Z0DBM1</accession>
<dbReference type="RefSeq" id="WP_179446036.1">
    <property type="nucleotide sequence ID" value="NZ_JACBZS010000001.1"/>
</dbReference>
<proteinExistence type="inferred from homology"/>
<comment type="caution">
    <text evidence="5">The sequence shown here is derived from an EMBL/GenBank/DDBJ whole genome shotgun (WGS) entry which is preliminary data.</text>
</comment>
<dbReference type="PANTHER" id="PTHR43685:SF5">
    <property type="entry name" value="GLYCOSYLTRANSFERASE EPSE-RELATED"/>
    <property type="match status" value="1"/>
</dbReference>
<dbReference type="Gene3D" id="3.90.550.10">
    <property type="entry name" value="Spore Coat Polysaccharide Biosynthesis Protein SpsA, Chain A"/>
    <property type="match status" value="1"/>
</dbReference>
<name>A0A7Z0DBM1_9ACTN</name>
<reference evidence="5 6" key="1">
    <citation type="submission" date="2020-07" db="EMBL/GenBank/DDBJ databases">
        <title>Sequencing the genomes of 1000 actinobacteria strains.</title>
        <authorList>
            <person name="Klenk H.-P."/>
        </authorList>
    </citation>
    <scope>NUCLEOTIDE SEQUENCE [LARGE SCALE GENOMIC DNA]</scope>
    <source>
        <strain evidence="5 6">DSM 103164</strain>
    </source>
</reference>
<evidence type="ECO:0000256" key="3">
    <source>
        <dbReference type="ARBA" id="ARBA00022679"/>
    </source>
</evidence>
<dbReference type="EMBL" id="JACBZS010000001">
    <property type="protein sequence ID" value="NYI72361.1"/>
    <property type="molecule type" value="Genomic_DNA"/>
</dbReference>
<sequence>MTDEAGETPGEVAPSGPMISVCVPAHNGGRFIRETLDSVLGQRDADFEVVVIDNASTDQTPAILEAIDDPRLRVVRTPRLLPMGENWRFAMTQLRGALVKVVCADDLLRPGALAAQAKILTEDPSIALVASRRDFINADGQVRAADRGLRGLTGPCEARTVLRRQVRCGINQIGEPANVMFRMADYARTTGWNAHRVYPMDAQLWVELLRLGRLYAQPQTYAAFRLSGSNLSASHSAEQYAQTDELLGEVAREWGIPRWQGALGRLARRAVWAAWRIRIKLLARSGAAR</sequence>
<dbReference type="AlphaFoldDB" id="A0A7Z0DBM1"/>
<dbReference type="Pfam" id="PF00535">
    <property type="entry name" value="Glycos_transf_2"/>
    <property type="match status" value="1"/>
</dbReference>
<keyword evidence="3 5" id="KW-0808">Transferase</keyword>
<evidence type="ECO:0000259" key="4">
    <source>
        <dbReference type="Pfam" id="PF00535"/>
    </source>
</evidence>
<protein>
    <submittedName>
        <fullName evidence="5">Glycosyltransferase involved in cell wall biosynthesis</fullName>
    </submittedName>
</protein>
<keyword evidence="2" id="KW-0328">Glycosyltransferase</keyword>
<comment type="similarity">
    <text evidence="1">Belongs to the glycosyltransferase 2 family.</text>
</comment>
<evidence type="ECO:0000313" key="6">
    <source>
        <dbReference type="Proteomes" id="UP000527616"/>
    </source>
</evidence>
<dbReference type="InterPro" id="IPR050834">
    <property type="entry name" value="Glycosyltransf_2"/>
</dbReference>
<dbReference type="InterPro" id="IPR029044">
    <property type="entry name" value="Nucleotide-diphossugar_trans"/>
</dbReference>
<dbReference type="GO" id="GO:0016757">
    <property type="term" value="F:glycosyltransferase activity"/>
    <property type="evidence" value="ECO:0007669"/>
    <property type="project" value="UniProtKB-KW"/>
</dbReference>
<feature type="domain" description="Glycosyltransferase 2-like" evidence="4">
    <location>
        <begin position="20"/>
        <end position="154"/>
    </location>
</feature>
<dbReference type="PANTHER" id="PTHR43685">
    <property type="entry name" value="GLYCOSYLTRANSFERASE"/>
    <property type="match status" value="1"/>
</dbReference>
<dbReference type="InterPro" id="IPR001173">
    <property type="entry name" value="Glyco_trans_2-like"/>
</dbReference>
<dbReference type="SUPFAM" id="SSF53448">
    <property type="entry name" value="Nucleotide-diphospho-sugar transferases"/>
    <property type="match status" value="1"/>
</dbReference>
<organism evidence="5 6">
    <name type="scientific">Naumannella cuiyingiana</name>
    <dbReference type="NCBI Taxonomy" id="1347891"/>
    <lineage>
        <taxon>Bacteria</taxon>
        <taxon>Bacillati</taxon>
        <taxon>Actinomycetota</taxon>
        <taxon>Actinomycetes</taxon>
        <taxon>Propionibacteriales</taxon>
        <taxon>Propionibacteriaceae</taxon>
        <taxon>Naumannella</taxon>
    </lineage>
</organism>
<dbReference type="CDD" id="cd00761">
    <property type="entry name" value="Glyco_tranf_GTA_type"/>
    <property type="match status" value="1"/>
</dbReference>
<gene>
    <name evidence="5" type="ORF">GGQ54_002921</name>
</gene>
<dbReference type="Proteomes" id="UP000527616">
    <property type="component" value="Unassembled WGS sequence"/>
</dbReference>
<keyword evidence="6" id="KW-1185">Reference proteome</keyword>
<evidence type="ECO:0000256" key="1">
    <source>
        <dbReference type="ARBA" id="ARBA00006739"/>
    </source>
</evidence>
<evidence type="ECO:0000313" key="5">
    <source>
        <dbReference type="EMBL" id="NYI72361.1"/>
    </source>
</evidence>